<feature type="domain" description="HicB-like antitoxin of toxin-antitoxin system" evidence="1">
    <location>
        <begin position="5"/>
        <end position="103"/>
    </location>
</feature>
<name>A0A9E7DJP6_9FIRM</name>
<dbReference type="InterPro" id="IPR031807">
    <property type="entry name" value="HicB-like"/>
</dbReference>
<dbReference type="PANTHER" id="PTHR34504">
    <property type="entry name" value="ANTITOXIN HICB"/>
    <property type="match status" value="1"/>
</dbReference>
<dbReference type="InterPro" id="IPR035069">
    <property type="entry name" value="TTHA1013/TTHA0281-like"/>
</dbReference>
<evidence type="ECO:0000259" key="1">
    <source>
        <dbReference type="Pfam" id="PF15919"/>
    </source>
</evidence>
<dbReference type="EMBL" id="CP096649">
    <property type="protein sequence ID" value="UQK59195.1"/>
    <property type="molecule type" value="Genomic_DNA"/>
</dbReference>
<accession>A0A9E7DJP6</accession>
<dbReference type="InterPro" id="IPR051404">
    <property type="entry name" value="TA_system_antitoxin"/>
</dbReference>
<reference evidence="2" key="1">
    <citation type="submission" date="2022-04" db="EMBL/GenBank/DDBJ databases">
        <title>Complete genome sequences of Ezakiella coagulans and Fenollaria massiliensis.</title>
        <authorList>
            <person name="France M.T."/>
            <person name="Clifford J."/>
            <person name="Narina S."/>
            <person name="Rutt L."/>
            <person name="Ravel J."/>
        </authorList>
    </citation>
    <scope>NUCLEOTIDE SEQUENCE</scope>
    <source>
        <strain evidence="2">C0061C2</strain>
    </source>
</reference>
<keyword evidence="3" id="KW-1185">Reference proteome</keyword>
<organism evidence="2 3">
    <name type="scientific">Fenollaria massiliensis</name>
    <dbReference type="NCBI Taxonomy" id="938288"/>
    <lineage>
        <taxon>Bacteria</taxon>
        <taxon>Bacillati</taxon>
        <taxon>Bacillota</taxon>
        <taxon>Clostridia</taxon>
        <taxon>Eubacteriales</taxon>
        <taxon>Fenollaria</taxon>
    </lineage>
</organism>
<dbReference type="RefSeq" id="WP_249242701.1">
    <property type="nucleotide sequence ID" value="NZ_CP096649.1"/>
</dbReference>
<dbReference type="KEGG" id="fms:M1R53_00580"/>
<dbReference type="Gene3D" id="3.30.160.250">
    <property type="match status" value="1"/>
</dbReference>
<gene>
    <name evidence="2" type="ORF">M1R53_00580</name>
</gene>
<dbReference type="Proteomes" id="UP000831151">
    <property type="component" value="Chromosome"/>
</dbReference>
<evidence type="ECO:0000313" key="3">
    <source>
        <dbReference type="Proteomes" id="UP000831151"/>
    </source>
</evidence>
<protein>
    <submittedName>
        <fullName evidence="2">Type II toxin-antitoxin system HicB family antitoxin</fullName>
    </submittedName>
</protein>
<evidence type="ECO:0000313" key="2">
    <source>
        <dbReference type="EMBL" id="UQK59195.1"/>
    </source>
</evidence>
<dbReference type="SUPFAM" id="SSF143100">
    <property type="entry name" value="TTHA1013/TTHA0281-like"/>
    <property type="match status" value="1"/>
</dbReference>
<proteinExistence type="predicted"/>
<sequence length="124" mass="14168">MIFYYPLLIHDDDGYWGEFPDVEGCHAQGDTIDEIIEDATLALELHLSEMLKDGEKLNSPSDIKSIKTDKNTFLSLIRADVNLNKDNKSVRKTLTIPSWLNDRAVEMNINFSKTLQEALTRKII</sequence>
<dbReference type="Pfam" id="PF15919">
    <property type="entry name" value="HicB_lk_antitox"/>
    <property type="match status" value="1"/>
</dbReference>
<dbReference type="PANTHER" id="PTHR34504:SF2">
    <property type="entry name" value="UPF0150 PROTEIN SSL0259"/>
    <property type="match status" value="1"/>
</dbReference>
<dbReference type="AlphaFoldDB" id="A0A9E7DJP6"/>